<dbReference type="Proteomes" id="UP000319897">
    <property type="component" value="Unassembled WGS sequence"/>
</dbReference>
<feature type="domain" description="DUF6538" evidence="2">
    <location>
        <begin position="4"/>
        <end position="64"/>
    </location>
</feature>
<keyword evidence="4" id="KW-1185">Reference proteome</keyword>
<gene>
    <name evidence="3" type="ORF">FJQ54_07225</name>
</gene>
<dbReference type="EMBL" id="VFSU01000019">
    <property type="protein sequence ID" value="TPE62306.1"/>
    <property type="molecule type" value="Genomic_DNA"/>
</dbReference>
<protein>
    <recommendedName>
        <fullName evidence="2">DUF6538 domain-containing protein</fullName>
    </recommendedName>
</protein>
<dbReference type="AlphaFoldDB" id="A0A501XNZ8"/>
<dbReference type="OrthoDB" id="9784724at2"/>
<sequence>MCSYLHQRHGSPIYYFRRRVPDNLRPIIGKREWLISLGAKDRGEAKRLIPFHTIETEKLIAAARAKLAALAMPAPQPLPPLTPEQQARDVAQREHEQAQAAHEDELAAAEEAMDDRANKHDDAIDALLIADPTSLNSRDWAIRRRIHDAVSEREIARMQTMAAKYHAAKLERQVPDAGGQPSSMDGAPMVGEPVKLEALLDAYAAEHGSRAKRGFASSQTHIRSLREFLPALQPRHA</sequence>
<comment type="caution">
    <text evidence="3">The sequence shown here is derived from an EMBL/GenBank/DDBJ whole genome shotgun (WGS) entry which is preliminary data.</text>
</comment>
<dbReference type="InterPro" id="IPR046668">
    <property type="entry name" value="DUF6538"/>
</dbReference>
<accession>A0A501XNZ8</accession>
<name>A0A501XNZ8_9SPHN</name>
<feature type="region of interest" description="Disordered" evidence="1">
    <location>
        <begin position="75"/>
        <end position="103"/>
    </location>
</feature>
<proteinExistence type="predicted"/>
<dbReference type="Pfam" id="PF20172">
    <property type="entry name" value="DUF6538"/>
    <property type="match status" value="1"/>
</dbReference>
<feature type="compositionally biased region" description="Basic and acidic residues" evidence="1">
    <location>
        <begin position="86"/>
        <end position="103"/>
    </location>
</feature>
<evidence type="ECO:0000313" key="4">
    <source>
        <dbReference type="Proteomes" id="UP000319897"/>
    </source>
</evidence>
<evidence type="ECO:0000256" key="1">
    <source>
        <dbReference type="SAM" id="MobiDB-lite"/>
    </source>
</evidence>
<dbReference type="RefSeq" id="WP_140927732.1">
    <property type="nucleotide sequence ID" value="NZ_VFSU01000019.1"/>
</dbReference>
<evidence type="ECO:0000259" key="2">
    <source>
        <dbReference type="Pfam" id="PF20172"/>
    </source>
</evidence>
<reference evidence="3 4" key="1">
    <citation type="submission" date="2019-06" db="EMBL/GenBank/DDBJ databases">
        <authorList>
            <person name="Lee I."/>
            <person name="Jang G.I."/>
            <person name="Hwang C.Y."/>
        </authorList>
    </citation>
    <scope>NUCLEOTIDE SEQUENCE [LARGE SCALE GENOMIC DNA]</scope>
    <source>
        <strain evidence="3 4">PAMC 28131</strain>
    </source>
</reference>
<organism evidence="3 4">
    <name type="scientific">Sandaracinobacter neustonicus</name>
    <dbReference type="NCBI Taxonomy" id="1715348"/>
    <lineage>
        <taxon>Bacteria</taxon>
        <taxon>Pseudomonadati</taxon>
        <taxon>Pseudomonadota</taxon>
        <taxon>Alphaproteobacteria</taxon>
        <taxon>Sphingomonadales</taxon>
        <taxon>Sphingosinicellaceae</taxon>
        <taxon>Sandaracinobacter</taxon>
    </lineage>
</organism>
<evidence type="ECO:0000313" key="3">
    <source>
        <dbReference type="EMBL" id="TPE62306.1"/>
    </source>
</evidence>